<dbReference type="EMBL" id="LAZR01053371">
    <property type="protein sequence ID" value="KKK80892.1"/>
    <property type="molecule type" value="Genomic_DNA"/>
</dbReference>
<sequence>MSITILFEPTYKIGDRVALKLNPEKEMIIDGYNIFRVSEAGEVIHFRYSLYDETGTSFYFVDSDLIEIEIEH</sequence>
<proteinExistence type="predicted"/>
<dbReference type="AlphaFoldDB" id="A0A0F8YHL5"/>
<evidence type="ECO:0000313" key="1">
    <source>
        <dbReference type="EMBL" id="KKK80892.1"/>
    </source>
</evidence>
<organism evidence="1">
    <name type="scientific">marine sediment metagenome</name>
    <dbReference type="NCBI Taxonomy" id="412755"/>
    <lineage>
        <taxon>unclassified sequences</taxon>
        <taxon>metagenomes</taxon>
        <taxon>ecological metagenomes</taxon>
    </lineage>
</organism>
<reference evidence="1" key="1">
    <citation type="journal article" date="2015" name="Nature">
        <title>Complex archaea that bridge the gap between prokaryotes and eukaryotes.</title>
        <authorList>
            <person name="Spang A."/>
            <person name="Saw J.H."/>
            <person name="Jorgensen S.L."/>
            <person name="Zaremba-Niedzwiedzka K."/>
            <person name="Martijn J."/>
            <person name="Lind A.E."/>
            <person name="van Eijk R."/>
            <person name="Schleper C."/>
            <person name="Guy L."/>
            <person name="Ettema T.J."/>
        </authorList>
    </citation>
    <scope>NUCLEOTIDE SEQUENCE</scope>
</reference>
<name>A0A0F8YHL5_9ZZZZ</name>
<comment type="caution">
    <text evidence="1">The sequence shown here is derived from an EMBL/GenBank/DDBJ whole genome shotgun (WGS) entry which is preliminary data.</text>
</comment>
<gene>
    <name evidence="1" type="ORF">LCGC14_2818950</name>
</gene>
<protein>
    <submittedName>
        <fullName evidence="1">Uncharacterized protein</fullName>
    </submittedName>
</protein>
<accession>A0A0F8YHL5</accession>